<dbReference type="PANTHER" id="PTHR32134:SF169">
    <property type="entry name" value="FNIP REPEAT-CONTAINING PROTEIN-RELATED"/>
    <property type="match status" value="1"/>
</dbReference>
<evidence type="ECO:0000313" key="2">
    <source>
        <dbReference type="EMBL" id="CAE8644429.1"/>
    </source>
</evidence>
<dbReference type="OrthoDB" id="19855at2759"/>
<dbReference type="Proteomes" id="UP000626109">
    <property type="component" value="Unassembled WGS sequence"/>
</dbReference>
<evidence type="ECO:0000313" key="1">
    <source>
        <dbReference type="EMBL" id="CAE8609673.1"/>
    </source>
</evidence>
<dbReference type="AlphaFoldDB" id="A0A813FAX5"/>
<sequence>MAILDVKGDAFCILAGFAGPWPITYFGTTSLRASRTVTIHKLWIKTALRPEGMKAAAHIIVHFNQSLEGVNLPASLQTLTFGRHFNQLLKGDWLPQSLQALTFGYKFNQSLQGVKLPASLQTLVFGGAFNQSLQGLSLPASLQNLTFGHQFNQLLQDVSLPASLQTLNFVRGLQGVSLPASLQTLTFVRGLNFNLKMSPSVCRDAHLQDVRRLLRGVNLPASLVQTVVGDNFIRFGRGI</sequence>
<protein>
    <submittedName>
        <fullName evidence="1">Uncharacterized protein</fullName>
    </submittedName>
</protein>
<accession>A0A813FAX5</accession>
<name>A0A813FAX5_POLGL</name>
<dbReference type="InterPro" id="IPR051251">
    <property type="entry name" value="STK_FNIP-Repeat"/>
</dbReference>
<evidence type="ECO:0000313" key="3">
    <source>
        <dbReference type="Proteomes" id="UP000654075"/>
    </source>
</evidence>
<dbReference type="InterPro" id="IPR008615">
    <property type="entry name" value="FNIP"/>
</dbReference>
<dbReference type="EMBL" id="CAJNNW010002576">
    <property type="protein sequence ID" value="CAE8644429.1"/>
    <property type="molecule type" value="Genomic_DNA"/>
</dbReference>
<comment type="caution">
    <text evidence="1">The sequence shown here is derived from an EMBL/GenBank/DDBJ whole genome shotgun (WGS) entry which is preliminary data.</text>
</comment>
<reference evidence="1" key="1">
    <citation type="submission" date="2021-02" db="EMBL/GenBank/DDBJ databases">
        <authorList>
            <person name="Dougan E. K."/>
            <person name="Rhodes N."/>
            <person name="Thang M."/>
            <person name="Chan C."/>
        </authorList>
    </citation>
    <scope>NUCLEOTIDE SEQUENCE</scope>
</reference>
<gene>
    <name evidence="1" type="ORF">PGLA1383_LOCUS27499</name>
    <name evidence="2" type="ORF">PGLA2088_LOCUS3044</name>
</gene>
<proteinExistence type="predicted"/>
<keyword evidence="3" id="KW-1185">Reference proteome</keyword>
<dbReference type="Pfam" id="PF05725">
    <property type="entry name" value="FNIP"/>
    <property type="match status" value="2"/>
</dbReference>
<dbReference type="EMBL" id="CAJNNV010024379">
    <property type="protein sequence ID" value="CAE8609673.1"/>
    <property type="molecule type" value="Genomic_DNA"/>
</dbReference>
<dbReference type="PANTHER" id="PTHR32134">
    <property type="entry name" value="FNIP REPEAT-CONTAINING PROTEIN"/>
    <property type="match status" value="1"/>
</dbReference>
<organism evidence="1 3">
    <name type="scientific">Polarella glacialis</name>
    <name type="common">Dinoflagellate</name>
    <dbReference type="NCBI Taxonomy" id="89957"/>
    <lineage>
        <taxon>Eukaryota</taxon>
        <taxon>Sar</taxon>
        <taxon>Alveolata</taxon>
        <taxon>Dinophyceae</taxon>
        <taxon>Suessiales</taxon>
        <taxon>Suessiaceae</taxon>
        <taxon>Polarella</taxon>
    </lineage>
</organism>
<dbReference type="Proteomes" id="UP000654075">
    <property type="component" value="Unassembled WGS sequence"/>
</dbReference>
<dbReference type="SUPFAM" id="SSF52058">
    <property type="entry name" value="L domain-like"/>
    <property type="match status" value="1"/>
</dbReference>